<name>A0A3B0BRJ3_9FLAO</name>
<protein>
    <submittedName>
        <fullName evidence="5">AraC family transcriptional regulator</fullName>
    </submittedName>
</protein>
<keyword evidence="2" id="KW-0238">DNA-binding</keyword>
<evidence type="ECO:0000256" key="3">
    <source>
        <dbReference type="ARBA" id="ARBA00023163"/>
    </source>
</evidence>
<dbReference type="PROSITE" id="PS01124">
    <property type="entry name" value="HTH_ARAC_FAMILY_2"/>
    <property type="match status" value="1"/>
</dbReference>
<dbReference type="Pfam" id="PF12833">
    <property type="entry name" value="HTH_18"/>
    <property type="match status" value="1"/>
</dbReference>
<evidence type="ECO:0000313" key="5">
    <source>
        <dbReference type="EMBL" id="RKN75955.1"/>
    </source>
</evidence>
<evidence type="ECO:0000256" key="1">
    <source>
        <dbReference type="ARBA" id="ARBA00023015"/>
    </source>
</evidence>
<dbReference type="EMBL" id="RBCJ01000007">
    <property type="protein sequence ID" value="RKN75955.1"/>
    <property type="molecule type" value="Genomic_DNA"/>
</dbReference>
<accession>A0A3B0BRJ3</accession>
<keyword evidence="6" id="KW-1185">Reference proteome</keyword>
<dbReference type="InterPro" id="IPR050204">
    <property type="entry name" value="AraC_XylS_family_regulators"/>
</dbReference>
<keyword evidence="3" id="KW-0804">Transcription</keyword>
<dbReference type="Proteomes" id="UP000276603">
    <property type="component" value="Unassembled WGS sequence"/>
</dbReference>
<dbReference type="OrthoDB" id="511992at2"/>
<dbReference type="RefSeq" id="WP_120714437.1">
    <property type="nucleotide sequence ID" value="NZ_RBCJ01000007.1"/>
</dbReference>
<dbReference type="PANTHER" id="PTHR46796">
    <property type="entry name" value="HTH-TYPE TRANSCRIPTIONAL ACTIVATOR RHAS-RELATED"/>
    <property type="match status" value="1"/>
</dbReference>
<dbReference type="SUPFAM" id="SSF51215">
    <property type="entry name" value="Regulatory protein AraC"/>
    <property type="match status" value="1"/>
</dbReference>
<proteinExistence type="predicted"/>
<dbReference type="AlphaFoldDB" id="A0A3B0BRJ3"/>
<sequence>MIKETMYQGAYSGNILYSKSGQNYTVSLTQYNRDNYNDKLHVHKNAHFSFMINGGCMEKKKFDYELLPGDLTYYNAGEKHQVIKVAKDSKRINLEFNEAFLDSYGLSNNRVKASVSKNPESRFLLLKVYKELLVNDAFSDLSIQMLFLKLTSPKFIDQSLKRNPKWVSIIDEYLRSNLDRKLTLNELSSICKLHPVTLSKLFPIYFDCTLGQYKRKLMVQKTLPLILSSELSLCEIALECGFFDQSHFTRTFKEIIGVSPKNYRLRY</sequence>
<keyword evidence="1" id="KW-0805">Transcription regulation</keyword>
<dbReference type="InterPro" id="IPR009057">
    <property type="entry name" value="Homeodomain-like_sf"/>
</dbReference>
<dbReference type="SMART" id="SM00342">
    <property type="entry name" value="HTH_ARAC"/>
    <property type="match status" value="1"/>
</dbReference>
<dbReference type="Gene3D" id="1.10.10.60">
    <property type="entry name" value="Homeodomain-like"/>
    <property type="match status" value="1"/>
</dbReference>
<feature type="domain" description="HTH araC/xylS-type" evidence="4">
    <location>
        <begin position="168"/>
        <end position="266"/>
    </location>
</feature>
<dbReference type="PRINTS" id="PR00032">
    <property type="entry name" value="HTHARAC"/>
</dbReference>
<dbReference type="InterPro" id="IPR037923">
    <property type="entry name" value="HTH-like"/>
</dbReference>
<dbReference type="InterPro" id="IPR020449">
    <property type="entry name" value="Tscrpt_reg_AraC-type_HTH"/>
</dbReference>
<evidence type="ECO:0000256" key="2">
    <source>
        <dbReference type="ARBA" id="ARBA00023125"/>
    </source>
</evidence>
<dbReference type="GO" id="GO:0043565">
    <property type="term" value="F:sequence-specific DNA binding"/>
    <property type="evidence" value="ECO:0007669"/>
    <property type="project" value="InterPro"/>
</dbReference>
<evidence type="ECO:0000259" key="4">
    <source>
        <dbReference type="PROSITE" id="PS01124"/>
    </source>
</evidence>
<dbReference type="InterPro" id="IPR018060">
    <property type="entry name" value="HTH_AraC"/>
</dbReference>
<dbReference type="GO" id="GO:0003700">
    <property type="term" value="F:DNA-binding transcription factor activity"/>
    <property type="evidence" value="ECO:0007669"/>
    <property type="project" value="InterPro"/>
</dbReference>
<organism evidence="5 6">
    <name type="scientific">Ulvibacterium marinum</name>
    <dbReference type="NCBI Taxonomy" id="2419782"/>
    <lineage>
        <taxon>Bacteria</taxon>
        <taxon>Pseudomonadati</taxon>
        <taxon>Bacteroidota</taxon>
        <taxon>Flavobacteriia</taxon>
        <taxon>Flavobacteriales</taxon>
        <taxon>Flavobacteriaceae</taxon>
        <taxon>Ulvibacterium</taxon>
    </lineage>
</organism>
<comment type="caution">
    <text evidence="5">The sequence shown here is derived from an EMBL/GenBank/DDBJ whole genome shotgun (WGS) entry which is preliminary data.</text>
</comment>
<reference evidence="5 6" key="1">
    <citation type="submission" date="2018-10" db="EMBL/GenBank/DDBJ databases">
        <title>Ulvibacterium marinum gen. nov., sp. nov., a novel marine bacterium of the family Flavobacteriaceae, isolated from a culture of the green alga Ulva prolifera.</title>
        <authorList>
            <person name="Zhang Z."/>
        </authorList>
    </citation>
    <scope>NUCLEOTIDE SEQUENCE [LARGE SCALE GENOMIC DNA]</scope>
    <source>
        <strain evidence="5 6">CCMM003</strain>
    </source>
</reference>
<dbReference type="SUPFAM" id="SSF46689">
    <property type="entry name" value="Homeodomain-like"/>
    <property type="match status" value="2"/>
</dbReference>
<gene>
    <name evidence="5" type="ORF">D7Z94_25165</name>
</gene>
<evidence type="ECO:0000313" key="6">
    <source>
        <dbReference type="Proteomes" id="UP000276603"/>
    </source>
</evidence>